<dbReference type="Proteomes" id="UP000326396">
    <property type="component" value="Linkage Group LG18"/>
</dbReference>
<proteinExistence type="predicted"/>
<evidence type="ECO:0000313" key="4">
    <source>
        <dbReference type="Proteomes" id="UP000326396"/>
    </source>
</evidence>
<accession>A0A5N6NLC6</accession>
<comment type="caution">
    <text evidence="3">The sequence shown here is derived from an EMBL/GenBank/DDBJ whole genome shotgun (WGS) entry which is preliminary data.</text>
</comment>
<feature type="domain" description="Transposase-associated" evidence="2">
    <location>
        <begin position="6"/>
        <end position="73"/>
    </location>
</feature>
<feature type="compositionally biased region" description="Basic and acidic residues" evidence="1">
    <location>
        <begin position="125"/>
        <end position="134"/>
    </location>
</feature>
<organism evidence="3 4">
    <name type="scientific">Mikania micrantha</name>
    <name type="common">bitter vine</name>
    <dbReference type="NCBI Taxonomy" id="192012"/>
    <lineage>
        <taxon>Eukaryota</taxon>
        <taxon>Viridiplantae</taxon>
        <taxon>Streptophyta</taxon>
        <taxon>Embryophyta</taxon>
        <taxon>Tracheophyta</taxon>
        <taxon>Spermatophyta</taxon>
        <taxon>Magnoliopsida</taxon>
        <taxon>eudicotyledons</taxon>
        <taxon>Gunneridae</taxon>
        <taxon>Pentapetalae</taxon>
        <taxon>asterids</taxon>
        <taxon>campanulids</taxon>
        <taxon>Asterales</taxon>
        <taxon>Asteraceae</taxon>
        <taxon>Asteroideae</taxon>
        <taxon>Heliantheae alliance</taxon>
        <taxon>Eupatorieae</taxon>
        <taxon>Mikania</taxon>
    </lineage>
</organism>
<dbReference type="InterPro" id="IPR029480">
    <property type="entry name" value="Transpos_assoc"/>
</dbReference>
<evidence type="ECO:0000313" key="3">
    <source>
        <dbReference type="EMBL" id="KAD4982106.1"/>
    </source>
</evidence>
<name>A0A5N6NLC6_9ASTR</name>
<reference evidence="3 4" key="1">
    <citation type="submission" date="2019-05" db="EMBL/GenBank/DDBJ databases">
        <title>Mikania micrantha, genome provides insights into the molecular mechanism of rapid growth.</title>
        <authorList>
            <person name="Liu B."/>
        </authorList>
    </citation>
    <scope>NUCLEOTIDE SEQUENCE [LARGE SCALE GENOMIC DNA]</scope>
    <source>
        <strain evidence="3">NLD-2019</strain>
        <tissue evidence="3">Leaf</tissue>
    </source>
</reference>
<gene>
    <name evidence="3" type="ORF">E3N88_18777</name>
</gene>
<protein>
    <recommendedName>
        <fullName evidence="2">Transposase-associated domain-containing protein</fullName>
    </recommendedName>
</protein>
<dbReference type="EMBL" id="SZYD01000010">
    <property type="protein sequence ID" value="KAD4982106.1"/>
    <property type="molecule type" value="Genomic_DNA"/>
</dbReference>
<dbReference type="AlphaFoldDB" id="A0A5N6NLC6"/>
<sequence length="134" mass="15427">MQSSQEKSRKDEYQQGLVSFIEMCKDFIDSRGYVRCACARCQNSILIPFIKMKYHMHAYGICRTYRRWTHHGESLILAVVVADDVTPTTNDVIPTNDMVGVIEDVMQEGMEEDPNHDEVMGDESISVRDDFEDL</sequence>
<dbReference type="Pfam" id="PF13963">
    <property type="entry name" value="Transpos_assoc"/>
    <property type="match status" value="1"/>
</dbReference>
<keyword evidence="4" id="KW-1185">Reference proteome</keyword>
<evidence type="ECO:0000256" key="1">
    <source>
        <dbReference type="SAM" id="MobiDB-lite"/>
    </source>
</evidence>
<feature type="region of interest" description="Disordered" evidence="1">
    <location>
        <begin position="111"/>
        <end position="134"/>
    </location>
</feature>
<dbReference type="OrthoDB" id="1932595at2759"/>
<evidence type="ECO:0000259" key="2">
    <source>
        <dbReference type="Pfam" id="PF13963"/>
    </source>
</evidence>